<sequence length="56" mass="5829">MTRTPAARPTPRRRDRSRRPSGRRTVITTAARPGTTPAIPIAAATAVAAVRPGAAP</sequence>
<protein>
    <submittedName>
        <fullName evidence="2">Uncharacterized protein</fullName>
    </submittedName>
</protein>
<dbReference type="AlphaFoldDB" id="A0A9Q9IHE8"/>
<feature type="region of interest" description="Disordered" evidence="1">
    <location>
        <begin position="1"/>
        <end position="25"/>
    </location>
</feature>
<feature type="compositionally biased region" description="Basic residues" evidence="1">
    <location>
        <begin position="10"/>
        <end position="22"/>
    </location>
</feature>
<evidence type="ECO:0000256" key="1">
    <source>
        <dbReference type="SAM" id="MobiDB-lite"/>
    </source>
</evidence>
<gene>
    <name evidence="2" type="ORF">Daura_48445</name>
</gene>
<dbReference type="KEGG" id="daur:Daura_48445"/>
<evidence type="ECO:0000313" key="2">
    <source>
        <dbReference type="EMBL" id="UWZ54215.1"/>
    </source>
</evidence>
<name>A0A9Q9IHE8_9ACTN</name>
<keyword evidence="3" id="KW-1185">Reference proteome</keyword>
<dbReference type="Proteomes" id="UP001058003">
    <property type="component" value="Chromosome"/>
</dbReference>
<organism evidence="2 3">
    <name type="scientific">Dactylosporangium aurantiacum</name>
    <dbReference type="NCBI Taxonomy" id="35754"/>
    <lineage>
        <taxon>Bacteria</taxon>
        <taxon>Bacillati</taxon>
        <taxon>Actinomycetota</taxon>
        <taxon>Actinomycetes</taxon>
        <taxon>Micromonosporales</taxon>
        <taxon>Micromonosporaceae</taxon>
        <taxon>Dactylosporangium</taxon>
    </lineage>
</organism>
<evidence type="ECO:0000313" key="3">
    <source>
        <dbReference type="Proteomes" id="UP001058003"/>
    </source>
</evidence>
<proteinExistence type="predicted"/>
<accession>A0A9Q9IHE8</accession>
<dbReference type="EMBL" id="CP073767">
    <property type="protein sequence ID" value="UWZ54215.1"/>
    <property type="molecule type" value="Genomic_DNA"/>
</dbReference>
<dbReference type="RefSeq" id="WP_156090093.1">
    <property type="nucleotide sequence ID" value="NZ_CP073767.1"/>
</dbReference>
<reference evidence="2" key="1">
    <citation type="submission" date="2021-04" db="EMBL/GenBank/DDBJ databases">
        <title>Dactylosporangium aurantiacum NRRL B-8018 full assembly.</title>
        <authorList>
            <person name="Hartkoorn R.C."/>
            <person name="Beaudoing E."/>
            <person name="Hot D."/>
        </authorList>
    </citation>
    <scope>NUCLEOTIDE SEQUENCE</scope>
    <source>
        <strain evidence="2">NRRL B-8018</strain>
    </source>
</reference>